<name>A0A433D850_9FUNG</name>
<organism evidence="2 3">
    <name type="scientific">Jimgerdemannia flammicorona</name>
    <dbReference type="NCBI Taxonomy" id="994334"/>
    <lineage>
        <taxon>Eukaryota</taxon>
        <taxon>Fungi</taxon>
        <taxon>Fungi incertae sedis</taxon>
        <taxon>Mucoromycota</taxon>
        <taxon>Mucoromycotina</taxon>
        <taxon>Endogonomycetes</taxon>
        <taxon>Endogonales</taxon>
        <taxon>Endogonaceae</taxon>
        <taxon>Jimgerdemannia</taxon>
    </lineage>
</organism>
<dbReference type="Proteomes" id="UP000268093">
    <property type="component" value="Unassembled WGS sequence"/>
</dbReference>
<feature type="region of interest" description="Disordered" evidence="1">
    <location>
        <begin position="16"/>
        <end position="35"/>
    </location>
</feature>
<keyword evidence="3" id="KW-1185">Reference proteome</keyword>
<proteinExistence type="predicted"/>
<evidence type="ECO:0000313" key="3">
    <source>
        <dbReference type="Proteomes" id="UP000268093"/>
    </source>
</evidence>
<reference evidence="2 3" key="1">
    <citation type="journal article" date="2018" name="New Phytol.">
        <title>Phylogenomics of Endogonaceae and evolution of mycorrhizas within Mucoromycota.</title>
        <authorList>
            <person name="Chang Y."/>
            <person name="Desiro A."/>
            <person name="Na H."/>
            <person name="Sandor L."/>
            <person name="Lipzen A."/>
            <person name="Clum A."/>
            <person name="Barry K."/>
            <person name="Grigoriev I.V."/>
            <person name="Martin F.M."/>
            <person name="Stajich J.E."/>
            <person name="Smith M.E."/>
            <person name="Bonito G."/>
            <person name="Spatafora J.W."/>
        </authorList>
    </citation>
    <scope>NUCLEOTIDE SEQUENCE [LARGE SCALE GENOMIC DNA]</scope>
    <source>
        <strain evidence="2 3">GMNB39</strain>
    </source>
</reference>
<gene>
    <name evidence="2" type="ORF">BC936DRAFT_146250</name>
</gene>
<accession>A0A433D850</accession>
<dbReference type="EMBL" id="RBNI01005081">
    <property type="protein sequence ID" value="RUP47003.1"/>
    <property type="molecule type" value="Genomic_DNA"/>
</dbReference>
<protein>
    <submittedName>
        <fullName evidence="2">Uncharacterized protein</fullName>
    </submittedName>
</protein>
<evidence type="ECO:0000256" key="1">
    <source>
        <dbReference type="SAM" id="MobiDB-lite"/>
    </source>
</evidence>
<comment type="caution">
    <text evidence="2">The sequence shown here is derived from an EMBL/GenBank/DDBJ whole genome shotgun (WGS) entry which is preliminary data.</text>
</comment>
<evidence type="ECO:0000313" key="2">
    <source>
        <dbReference type="EMBL" id="RUP47003.1"/>
    </source>
</evidence>
<sequence>MQFFFFFLVFPSTNSKSRRLQKPPVPMTSLRRKSS</sequence>
<dbReference type="AlphaFoldDB" id="A0A433D850"/>